<dbReference type="PIRSF" id="PIRSF000105">
    <property type="entry name" value="HCDH"/>
    <property type="match status" value="1"/>
</dbReference>
<proteinExistence type="inferred from homology"/>
<dbReference type="EMBL" id="JBHSJJ010000003">
    <property type="protein sequence ID" value="MFC4871494.1"/>
    <property type="molecule type" value="Genomic_DNA"/>
</dbReference>
<dbReference type="PANTHER" id="PTHR48075">
    <property type="entry name" value="3-HYDROXYACYL-COA DEHYDROGENASE FAMILY PROTEIN"/>
    <property type="match status" value="1"/>
</dbReference>
<keyword evidence="3" id="KW-0472">Membrane</keyword>
<dbReference type="EC" id="1.1.1.35" evidence="6"/>
<dbReference type="Gene3D" id="1.10.1040.10">
    <property type="entry name" value="N-(1-d-carboxylethyl)-l-norvaline Dehydrogenase, domain 2"/>
    <property type="match status" value="1"/>
</dbReference>
<dbReference type="Gene3D" id="3.40.50.720">
    <property type="entry name" value="NAD(P)-binding Rossmann-like Domain"/>
    <property type="match status" value="1"/>
</dbReference>
<evidence type="ECO:0000256" key="1">
    <source>
        <dbReference type="ARBA" id="ARBA00009463"/>
    </source>
</evidence>
<feature type="transmembrane region" description="Helical" evidence="3">
    <location>
        <begin position="12"/>
        <end position="32"/>
    </location>
</feature>
<organism evidence="6 7">
    <name type="scientific">Negadavirga shengliensis</name>
    <dbReference type="NCBI Taxonomy" id="1389218"/>
    <lineage>
        <taxon>Bacteria</taxon>
        <taxon>Pseudomonadati</taxon>
        <taxon>Bacteroidota</taxon>
        <taxon>Cytophagia</taxon>
        <taxon>Cytophagales</taxon>
        <taxon>Cyclobacteriaceae</taxon>
        <taxon>Negadavirga</taxon>
    </lineage>
</organism>
<keyword evidence="2 6" id="KW-0560">Oxidoreductase</keyword>
<feature type="domain" description="3-hydroxyacyl-CoA dehydrogenase C-terminal" evidence="4">
    <location>
        <begin position="192"/>
        <end position="290"/>
    </location>
</feature>
<dbReference type="PANTHER" id="PTHR48075:SF5">
    <property type="entry name" value="3-HYDROXYBUTYRYL-COA DEHYDROGENASE"/>
    <property type="match status" value="1"/>
</dbReference>
<comment type="caution">
    <text evidence="6">The sequence shown here is derived from an EMBL/GenBank/DDBJ whole genome shotgun (WGS) entry which is preliminary data.</text>
</comment>
<keyword evidence="3" id="KW-0812">Transmembrane</keyword>
<dbReference type="InterPro" id="IPR008927">
    <property type="entry name" value="6-PGluconate_DH-like_C_sf"/>
</dbReference>
<keyword evidence="3" id="KW-1133">Transmembrane helix</keyword>
<dbReference type="RefSeq" id="WP_377063009.1">
    <property type="nucleotide sequence ID" value="NZ_JBHSJJ010000003.1"/>
</dbReference>
<dbReference type="Pfam" id="PF02737">
    <property type="entry name" value="3HCDH_N"/>
    <property type="match status" value="1"/>
</dbReference>
<accession>A0ABV9SZ48</accession>
<dbReference type="InterPro" id="IPR006180">
    <property type="entry name" value="3-OHacyl-CoA_DH_CS"/>
</dbReference>
<evidence type="ECO:0000259" key="4">
    <source>
        <dbReference type="Pfam" id="PF00725"/>
    </source>
</evidence>
<gene>
    <name evidence="6" type="ORF">ACFPFU_07335</name>
</gene>
<dbReference type="Proteomes" id="UP001595818">
    <property type="component" value="Unassembled WGS sequence"/>
</dbReference>
<dbReference type="InterPro" id="IPR006176">
    <property type="entry name" value="3-OHacyl-CoA_DH_NAD-bd"/>
</dbReference>
<reference evidence="7" key="1">
    <citation type="journal article" date="2019" name="Int. J. Syst. Evol. Microbiol.">
        <title>The Global Catalogue of Microorganisms (GCM) 10K type strain sequencing project: providing services to taxonomists for standard genome sequencing and annotation.</title>
        <authorList>
            <consortium name="The Broad Institute Genomics Platform"/>
            <consortium name="The Broad Institute Genome Sequencing Center for Infectious Disease"/>
            <person name="Wu L."/>
            <person name="Ma J."/>
        </authorList>
    </citation>
    <scope>NUCLEOTIDE SEQUENCE [LARGE SCALE GENOMIC DNA]</scope>
    <source>
        <strain evidence="7">CGMCC 4.7466</strain>
    </source>
</reference>
<evidence type="ECO:0000259" key="5">
    <source>
        <dbReference type="Pfam" id="PF02737"/>
    </source>
</evidence>
<dbReference type="Pfam" id="PF00725">
    <property type="entry name" value="3HCDH"/>
    <property type="match status" value="1"/>
</dbReference>
<evidence type="ECO:0000256" key="3">
    <source>
        <dbReference type="SAM" id="Phobius"/>
    </source>
</evidence>
<dbReference type="InterPro" id="IPR006108">
    <property type="entry name" value="3HC_DH_C"/>
</dbReference>
<protein>
    <submittedName>
        <fullName evidence="6">3-hydroxyacyl-CoA dehydrogenase family protein</fullName>
        <ecNumber evidence="6">1.1.1.35</ecNumber>
    </submittedName>
</protein>
<name>A0ABV9SZ48_9BACT</name>
<dbReference type="InterPro" id="IPR013328">
    <property type="entry name" value="6PGD_dom2"/>
</dbReference>
<keyword evidence="7" id="KW-1185">Reference proteome</keyword>
<dbReference type="InterPro" id="IPR022694">
    <property type="entry name" value="3-OHacyl-CoA_DH"/>
</dbReference>
<dbReference type="SUPFAM" id="SSF51735">
    <property type="entry name" value="NAD(P)-binding Rossmann-fold domains"/>
    <property type="match status" value="1"/>
</dbReference>
<evidence type="ECO:0000256" key="2">
    <source>
        <dbReference type="ARBA" id="ARBA00023002"/>
    </source>
</evidence>
<dbReference type="InterPro" id="IPR036291">
    <property type="entry name" value="NAD(P)-bd_dom_sf"/>
</dbReference>
<evidence type="ECO:0000313" key="6">
    <source>
        <dbReference type="EMBL" id="MFC4871494.1"/>
    </source>
</evidence>
<dbReference type="GO" id="GO:0003857">
    <property type="term" value="F:(3S)-3-hydroxyacyl-CoA dehydrogenase (NAD+) activity"/>
    <property type="evidence" value="ECO:0007669"/>
    <property type="project" value="UniProtKB-EC"/>
</dbReference>
<evidence type="ECO:0000313" key="7">
    <source>
        <dbReference type="Proteomes" id="UP001595818"/>
    </source>
</evidence>
<dbReference type="SUPFAM" id="SSF48179">
    <property type="entry name" value="6-phosphogluconate dehydrogenase C-terminal domain-like"/>
    <property type="match status" value="1"/>
</dbReference>
<sequence length="327" mass="37229">MIKNQDILNIEIGVVGLGLMGSSIVVALLISGHPVKGIAPKKNDMKDALPRIIDQLKHAEACGLLERPIEAYLERLTLSEDYHHLKDCQLVQECVTEVEEIKGEVYQKIVAATGMNTIISSNTSAIPISILQKLVPNPSRFMGVHWAEPAYMTRFLEITKGEQTAEDGARWVLELAHFWDKEPTFLRKDIRGFVTNRLMYAVYREIFHLIENGETTVEDADKSFRYDAGSWMTFMGVFQRMDQLGLEDFAEAFGRIFPTLCNSDKVPLLMQRMVEAKARGIQNQRGLYSYTAGEAQEWERSFAAFNEDIYHLASAYSPTRKKKQFHE</sequence>
<dbReference type="PROSITE" id="PS00067">
    <property type="entry name" value="3HCDH"/>
    <property type="match status" value="1"/>
</dbReference>
<feature type="domain" description="3-hydroxyacyl-CoA dehydrogenase NAD binding" evidence="5">
    <location>
        <begin position="12"/>
        <end position="188"/>
    </location>
</feature>
<comment type="similarity">
    <text evidence="1">Belongs to the 3-hydroxyacyl-CoA dehydrogenase family.</text>
</comment>